<keyword evidence="2" id="KW-1185">Reference proteome</keyword>
<dbReference type="RefSeq" id="WP_120170365.1">
    <property type="nucleotide sequence ID" value="NZ_MCIB01000036.1"/>
</dbReference>
<evidence type="ECO:0000313" key="2">
    <source>
        <dbReference type="Proteomes" id="UP000284177"/>
    </source>
</evidence>
<dbReference type="AlphaFoldDB" id="A0A419SY01"/>
<dbReference type="Proteomes" id="UP000284177">
    <property type="component" value="Unassembled WGS sequence"/>
</dbReference>
<sequence>MYNSFTVKVLFKLWYKLERFYETSLLRKITDNIIKTIIFLYNNSFIGCFIKSEKSLIASSFIFKIYCRLNDLIMTFSNYCRKIFNSYKKHSLIYRFLMRLSDNKFMIKKVLKNSLIVSIVIDVFTIDEETGGEQ</sequence>
<dbReference type="EMBL" id="MCIB01000036">
    <property type="protein sequence ID" value="RKD30076.1"/>
    <property type="molecule type" value="Genomic_DNA"/>
</dbReference>
<proteinExistence type="predicted"/>
<evidence type="ECO:0000313" key="1">
    <source>
        <dbReference type="EMBL" id="RKD30076.1"/>
    </source>
</evidence>
<dbReference type="OrthoDB" id="1953431at2"/>
<accession>A0A419SY01</accession>
<name>A0A419SY01_9FIRM</name>
<reference evidence="1 2" key="1">
    <citation type="submission" date="2016-08" db="EMBL/GenBank/DDBJ databases">
        <title>Novel Firmicutes and Novel Genomes.</title>
        <authorList>
            <person name="Poppleton D.I."/>
            <person name="Gribaldo S."/>
        </authorList>
    </citation>
    <scope>NUCLEOTIDE SEQUENCE [LARGE SCALE GENOMIC DNA]</scope>
    <source>
        <strain evidence="1 2">CTT3</strain>
    </source>
</reference>
<organism evidence="1 2">
    <name type="scientific">Thermohalobacter berrensis</name>
    <dbReference type="NCBI Taxonomy" id="99594"/>
    <lineage>
        <taxon>Bacteria</taxon>
        <taxon>Bacillati</taxon>
        <taxon>Bacillota</taxon>
        <taxon>Tissierellia</taxon>
        <taxon>Tissierellales</taxon>
        <taxon>Thermohalobacteraceae</taxon>
        <taxon>Thermohalobacter</taxon>
    </lineage>
</organism>
<protein>
    <submittedName>
        <fullName evidence="1">Uncharacterized protein</fullName>
    </submittedName>
</protein>
<gene>
    <name evidence="1" type="ORF">BET03_05060</name>
</gene>
<comment type="caution">
    <text evidence="1">The sequence shown here is derived from an EMBL/GenBank/DDBJ whole genome shotgun (WGS) entry which is preliminary data.</text>
</comment>